<dbReference type="PANTHER" id="PTHR34383">
    <property type="entry name" value="POLYPHOSPHATE:AMP PHOSPHOTRANSFERASE-RELATED"/>
    <property type="match status" value="1"/>
</dbReference>
<evidence type="ECO:0000256" key="1">
    <source>
        <dbReference type="ARBA" id="ARBA00009924"/>
    </source>
</evidence>
<dbReference type="SUPFAM" id="SSF52540">
    <property type="entry name" value="P-loop containing nucleoside triphosphate hydrolases"/>
    <property type="match status" value="1"/>
</dbReference>
<evidence type="ECO:0000256" key="4">
    <source>
        <dbReference type="RuleBase" id="RU369062"/>
    </source>
</evidence>
<dbReference type="AlphaFoldDB" id="A0A851GFG0"/>
<dbReference type="GO" id="GO:0008976">
    <property type="term" value="F:polyphosphate kinase activity"/>
    <property type="evidence" value="ECO:0007669"/>
    <property type="project" value="UniProtKB-UniRule"/>
</dbReference>
<evidence type="ECO:0000256" key="2">
    <source>
        <dbReference type="ARBA" id="ARBA00022679"/>
    </source>
</evidence>
<keyword evidence="2 4" id="KW-0808">Transferase</keyword>
<dbReference type="Proteomes" id="UP000557872">
    <property type="component" value="Unassembled WGS sequence"/>
</dbReference>
<dbReference type="InterPro" id="IPR022486">
    <property type="entry name" value="PPK2_PA0141"/>
</dbReference>
<protein>
    <recommendedName>
        <fullName evidence="4">ADP/GDP-polyphosphate phosphotransferase</fullName>
        <ecNumber evidence="4">2.7.4.-</ecNumber>
    </recommendedName>
    <alternativeName>
        <fullName evidence="4">Polyphosphate kinase PPK2</fullName>
    </alternativeName>
</protein>
<evidence type="ECO:0000313" key="6">
    <source>
        <dbReference type="EMBL" id="NWK55939.1"/>
    </source>
</evidence>
<dbReference type="PANTHER" id="PTHR34383:SF1">
    <property type="entry name" value="ADP-POLYPHOSPHATE PHOSPHOTRANSFERASE"/>
    <property type="match status" value="1"/>
</dbReference>
<dbReference type="NCBIfam" id="TIGR03707">
    <property type="entry name" value="PPK2_P_aer"/>
    <property type="match status" value="1"/>
</dbReference>
<evidence type="ECO:0000256" key="3">
    <source>
        <dbReference type="ARBA" id="ARBA00022777"/>
    </source>
</evidence>
<dbReference type="Pfam" id="PF03976">
    <property type="entry name" value="PPK2"/>
    <property type="match status" value="1"/>
</dbReference>
<dbReference type="EC" id="2.7.4.-" evidence="4"/>
<feature type="domain" description="Polyphosphate kinase-2-related" evidence="5">
    <location>
        <begin position="19"/>
        <end position="240"/>
    </location>
</feature>
<dbReference type="InterPro" id="IPR022488">
    <property type="entry name" value="PPK2-related"/>
</dbReference>
<name>A0A851GFG0_9BACT</name>
<comment type="caution">
    <text evidence="6">The sequence shown here is derived from an EMBL/GenBank/DDBJ whole genome shotgun (WGS) entry which is preliminary data.</text>
</comment>
<keyword evidence="7" id="KW-1185">Reference proteome</keyword>
<evidence type="ECO:0000259" key="5">
    <source>
        <dbReference type="Pfam" id="PF03976"/>
    </source>
</evidence>
<sequence>MSKQTKKDKGPVNKKGKLRNRYYEAELERLQTELVHLQDWVKHKGLRVVIVFEGRDAAGKGGIIKRIRERVSPRVFRVEALPAPNDREEGEMYLQRYISKLPTAGEIVLFDRSWYNRLGVEKVMGFCSDDEYEQFKKNCAGFERWLVEGGTILVKYWLTVSNENQEARFKQRIRDKKRQWKLSPMDLTARSKWFDYSRARDAMLEVTDTKWAPWHIVDSNDKKRARLNCMAHLLDTIPYEVLPDPQVDLPERDESDAYDDVAALAGKKWIPERY</sequence>
<evidence type="ECO:0000313" key="7">
    <source>
        <dbReference type="Proteomes" id="UP000557872"/>
    </source>
</evidence>
<reference evidence="6 7" key="1">
    <citation type="submission" date="2020-07" db="EMBL/GenBank/DDBJ databases">
        <title>Roseicoccus Jingziensis gen. nov., sp. nov., isolated from coastal seawater.</title>
        <authorList>
            <person name="Feng X."/>
        </authorList>
    </citation>
    <scope>NUCLEOTIDE SEQUENCE [LARGE SCALE GENOMIC DNA]</scope>
    <source>
        <strain evidence="6 7">N1E253</strain>
    </source>
</reference>
<dbReference type="EMBL" id="JACBAZ010000003">
    <property type="protein sequence ID" value="NWK55939.1"/>
    <property type="molecule type" value="Genomic_DNA"/>
</dbReference>
<comment type="similarity">
    <text evidence="1 4">Belongs to the polyphosphate kinase 2 (PPK2) family. Class I subfamily.</text>
</comment>
<keyword evidence="3 4" id="KW-0418">Kinase</keyword>
<dbReference type="PIRSF" id="PIRSF028756">
    <property type="entry name" value="PPK2_prd"/>
    <property type="match status" value="1"/>
</dbReference>
<dbReference type="GO" id="GO:0006793">
    <property type="term" value="P:phosphorus metabolic process"/>
    <property type="evidence" value="ECO:0007669"/>
    <property type="project" value="InterPro"/>
</dbReference>
<dbReference type="InterPro" id="IPR016898">
    <property type="entry name" value="Polyphosphate_phosphotransfera"/>
</dbReference>
<proteinExistence type="inferred from homology"/>
<organism evidence="6 7">
    <name type="scientific">Oceaniferula marina</name>
    <dbReference type="NCBI Taxonomy" id="2748318"/>
    <lineage>
        <taxon>Bacteria</taxon>
        <taxon>Pseudomonadati</taxon>
        <taxon>Verrucomicrobiota</taxon>
        <taxon>Verrucomicrobiia</taxon>
        <taxon>Verrucomicrobiales</taxon>
        <taxon>Verrucomicrobiaceae</taxon>
        <taxon>Oceaniferula</taxon>
    </lineage>
</organism>
<accession>A0A851GFG0</accession>
<gene>
    <name evidence="6" type="primary">ppk2</name>
    <name evidence="6" type="ORF">HW115_09970</name>
</gene>
<dbReference type="Gene3D" id="3.40.50.300">
    <property type="entry name" value="P-loop containing nucleotide triphosphate hydrolases"/>
    <property type="match status" value="1"/>
</dbReference>
<comment type="function">
    <text evidence="4">Uses inorganic polyphosphate (polyP) as a donor to convert GDP to GTP or ADP to ATP.</text>
</comment>
<dbReference type="InterPro" id="IPR027417">
    <property type="entry name" value="P-loop_NTPase"/>
</dbReference>
<comment type="subunit">
    <text evidence="4">Homotetramer.</text>
</comment>